<dbReference type="KEGG" id="srd:SD10_15220"/>
<feature type="transmembrane region" description="Helical" evidence="1">
    <location>
        <begin position="63"/>
        <end position="83"/>
    </location>
</feature>
<sequence length="418" mass="48811">MAFTTMNKNKIIIYFTFFLTLVSINFFQWRYLSEATIRAVNFTFSLIVVIISIPFFYKRSFAFNLPIQMICASILISIPLAYISWKQDIWLSVKSTMPYLIWFFYFFLIQKKIKIKIIEKITLFYGALYMILFLFQFINSDIVYFGTKSEFVVDRGITRIIFPGAGIFFLSLFISLCKLSYNKKNKIIWLTFISLGAVVTVLQVTRQSIVFLIFIYIYHFFSSSSNLKKLIILSISFCIIYIAVNSNHSIVRGLSETQKETQHQGSEYIRVLSAKYFILDFSPNLLSRILGNGIPYGDKSVLGREELKLQTVGYYLSDIGLVGLYAMCGIIPVLAYFIIFYKSFKVKVPKPFYYLKYYIWMVMFTSLTSDSVYADKFLIANIFVVYLYQYISEKNALYLLNLKKYRKSIKLIPNDGQP</sequence>
<name>A0A0E3V870_9BACT</name>
<evidence type="ECO:0008006" key="4">
    <source>
        <dbReference type="Google" id="ProtNLM"/>
    </source>
</evidence>
<feature type="transmembrane region" description="Helical" evidence="1">
    <location>
        <begin position="12"/>
        <end position="29"/>
    </location>
</feature>
<gene>
    <name evidence="2" type="ORF">SD10_15220</name>
</gene>
<reference evidence="2 3" key="1">
    <citation type="journal article" date="2014" name="Curr. Microbiol.">
        <title>Spirosoma radiotolerans sp. nov., a gamma-radiation-resistant bacterium isolated from gamma ray-irradiated soil.</title>
        <authorList>
            <person name="Lee J.J."/>
            <person name="Srinivasan S."/>
            <person name="Lim S."/>
            <person name="Joe M."/>
            <person name="Im S."/>
            <person name="Bae S.I."/>
            <person name="Park K.R."/>
            <person name="Han J.H."/>
            <person name="Park S.H."/>
            <person name="Joo B.M."/>
            <person name="Park S.J."/>
            <person name="Kim M.K."/>
        </authorList>
    </citation>
    <scope>NUCLEOTIDE SEQUENCE [LARGE SCALE GENOMIC DNA]</scope>
    <source>
        <strain evidence="2 3">DG5A</strain>
    </source>
</reference>
<feature type="transmembrane region" description="Helical" evidence="1">
    <location>
        <begin position="188"/>
        <end position="218"/>
    </location>
</feature>
<feature type="transmembrane region" description="Helical" evidence="1">
    <location>
        <begin position="35"/>
        <end position="56"/>
    </location>
</feature>
<feature type="transmembrane region" description="Helical" evidence="1">
    <location>
        <begin position="379"/>
        <end position="400"/>
    </location>
</feature>
<dbReference type="HOGENOM" id="CLU_057298_0_0_10"/>
<dbReference type="PATRIC" id="fig|1379870.5.peg.3309"/>
<evidence type="ECO:0000313" key="2">
    <source>
        <dbReference type="EMBL" id="AKD56046.1"/>
    </source>
</evidence>
<dbReference type="EMBL" id="CP010429">
    <property type="protein sequence ID" value="AKD56046.1"/>
    <property type="molecule type" value="Genomic_DNA"/>
</dbReference>
<keyword evidence="3" id="KW-1185">Reference proteome</keyword>
<evidence type="ECO:0000313" key="3">
    <source>
        <dbReference type="Proteomes" id="UP000033054"/>
    </source>
</evidence>
<feature type="transmembrane region" description="Helical" evidence="1">
    <location>
        <begin position="121"/>
        <end position="140"/>
    </location>
</feature>
<evidence type="ECO:0000256" key="1">
    <source>
        <dbReference type="SAM" id="Phobius"/>
    </source>
</evidence>
<accession>A0A0E3V870</accession>
<feature type="transmembrane region" description="Helical" evidence="1">
    <location>
        <begin position="230"/>
        <end position="247"/>
    </location>
</feature>
<feature type="transmembrane region" description="Helical" evidence="1">
    <location>
        <begin position="160"/>
        <end position="181"/>
    </location>
</feature>
<organism evidence="2 3">
    <name type="scientific">Spirosoma radiotolerans</name>
    <dbReference type="NCBI Taxonomy" id="1379870"/>
    <lineage>
        <taxon>Bacteria</taxon>
        <taxon>Pseudomonadati</taxon>
        <taxon>Bacteroidota</taxon>
        <taxon>Cytophagia</taxon>
        <taxon>Cytophagales</taxon>
        <taxon>Cytophagaceae</taxon>
        <taxon>Spirosoma</taxon>
    </lineage>
</organism>
<dbReference type="AlphaFoldDB" id="A0A0E3V870"/>
<feature type="transmembrane region" description="Helical" evidence="1">
    <location>
        <begin position="89"/>
        <end position="109"/>
    </location>
</feature>
<keyword evidence="1" id="KW-0812">Transmembrane</keyword>
<feature type="transmembrane region" description="Helical" evidence="1">
    <location>
        <begin position="319"/>
        <end position="341"/>
    </location>
</feature>
<proteinExistence type="predicted"/>
<protein>
    <recommendedName>
        <fullName evidence="4">O-antigen polymerase</fullName>
    </recommendedName>
</protein>
<keyword evidence="1" id="KW-0472">Membrane</keyword>
<dbReference type="Proteomes" id="UP000033054">
    <property type="component" value="Chromosome"/>
</dbReference>
<feature type="transmembrane region" description="Helical" evidence="1">
    <location>
        <begin position="353"/>
        <end position="373"/>
    </location>
</feature>
<keyword evidence="1" id="KW-1133">Transmembrane helix</keyword>